<dbReference type="AlphaFoldDB" id="A0A1I5BA94"/>
<evidence type="ECO:0000313" key="6">
    <source>
        <dbReference type="Proteomes" id="UP000198867"/>
    </source>
</evidence>
<dbReference type="Gene3D" id="1.10.10.1320">
    <property type="entry name" value="Anti-sigma factor, zinc-finger domain"/>
    <property type="match status" value="1"/>
</dbReference>
<feature type="domain" description="Putative zinc-finger" evidence="4">
    <location>
        <begin position="14"/>
        <end position="38"/>
    </location>
</feature>
<evidence type="ECO:0000256" key="2">
    <source>
        <dbReference type="ARBA" id="ARBA00023163"/>
    </source>
</evidence>
<keyword evidence="3" id="KW-1133">Transmembrane helix</keyword>
<accession>A0A1I5BA94</accession>
<dbReference type="OrthoDB" id="5242431at2"/>
<keyword evidence="6" id="KW-1185">Reference proteome</keyword>
<keyword evidence="1" id="KW-0805">Transcription regulation</keyword>
<name>A0A1I5BA94_9MICO</name>
<dbReference type="InterPro" id="IPR027383">
    <property type="entry name" value="Znf_put"/>
</dbReference>
<dbReference type="RefSeq" id="WP_090710732.1">
    <property type="nucleotide sequence ID" value="NZ_FOVM01000004.1"/>
</dbReference>
<proteinExistence type="predicted"/>
<dbReference type="Proteomes" id="UP000198867">
    <property type="component" value="Unassembled WGS sequence"/>
</dbReference>
<keyword evidence="5" id="KW-0479">Metal-binding</keyword>
<gene>
    <name evidence="5" type="ORF">SAMN05216219_1845</name>
</gene>
<keyword evidence="3" id="KW-0812">Transmembrane</keyword>
<evidence type="ECO:0000256" key="1">
    <source>
        <dbReference type="ARBA" id="ARBA00023015"/>
    </source>
</evidence>
<reference evidence="6" key="1">
    <citation type="submission" date="2016-10" db="EMBL/GenBank/DDBJ databases">
        <authorList>
            <person name="Varghese N."/>
            <person name="Submissions S."/>
        </authorList>
    </citation>
    <scope>NUCLEOTIDE SEQUENCE [LARGE SCALE GENOMIC DNA]</scope>
    <source>
        <strain evidence="6">CGMCC 1.11101</strain>
    </source>
</reference>
<feature type="transmembrane region" description="Helical" evidence="3">
    <location>
        <begin position="97"/>
        <end position="122"/>
    </location>
</feature>
<protein>
    <submittedName>
        <fullName evidence="5">Putative zinc-finger</fullName>
    </submittedName>
</protein>
<dbReference type="STRING" id="995034.SAMN05216219_1845"/>
<dbReference type="EMBL" id="FOVM01000004">
    <property type="protein sequence ID" value="SFN71645.1"/>
    <property type="molecule type" value="Genomic_DNA"/>
</dbReference>
<evidence type="ECO:0000259" key="4">
    <source>
        <dbReference type="Pfam" id="PF13490"/>
    </source>
</evidence>
<dbReference type="GO" id="GO:0008270">
    <property type="term" value="F:zinc ion binding"/>
    <property type="evidence" value="ECO:0007669"/>
    <property type="project" value="UniProtKB-KW"/>
</dbReference>
<dbReference type="Pfam" id="PF13490">
    <property type="entry name" value="zf-HC2"/>
    <property type="match status" value="1"/>
</dbReference>
<keyword evidence="5" id="KW-0863">Zinc-finger</keyword>
<keyword evidence="3" id="KW-0472">Membrane</keyword>
<keyword evidence="2" id="KW-0804">Transcription</keyword>
<sequence>MTGTHDLYREWDAAYVLGALSPEDRRAFERHLSDCTRCETAVAELAGMPGILGLLRASDARAVGSDGDPLREGTHQATTVQRLATAVGAERRKRRRLVAAGAVIAAGILLTAGIVLGGTVFASRVDEAIPAPSSTPSSSVPADVLEMTPLASGTLTAELTVTPKRWGTLLAWECRYGGTSWTDPAGGPVESPQYALVVTRSDGTETAVATWRAAGKRAGELAAATSIPADDIRSVDIRTVSGNQPLARATLRG</sequence>
<organism evidence="5 6">
    <name type="scientific">Mycetocola miduiensis</name>
    <dbReference type="NCBI Taxonomy" id="995034"/>
    <lineage>
        <taxon>Bacteria</taxon>
        <taxon>Bacillati</taxon>
        <taxon>Actinomycetota</taxon>
        <taxon>Actinomycetes</taxon>
        <taxon>Micrococcales</taxon>
        <taxon>Microbacteriaceae</taxon>
        <taxon>Mycetocola</taxon>
    </lineage>
</organism>
<evidence type="ECO:0000256" key="3">
    <source>
        <dbReference type="SAM" id="Phobius"/>
    </source>
</evidence>
<evidence type="ECO:0000313" key="5">
    <source>
        <dbReference type="EMBL" id="SFN71645.1"/>
    </source>
</evidence>
<dbReference type="InterPro" id="IPR041916">
    <property type="entry name" value="Anti_sigma_zinc_sf"/>
</dbReference>
<keyword evidence="5" id="KW-0862">Zinc</keyword>